<sequence>MYWNTVFHSSASSKLQLSPTLTLTKKDPLKHGQQAIIIPTGRGTALHDLPLSEMSDQLLLHKSAVRATPQHVLLSRLSRLS</sequence>
<evidence type="ECO:0000313" key="1">
    <source>
        <dbReference type="EMBL" id="GFN93565.1"/>
    </source>
</evidence>
<name>A0AAV3ZG08_9GAST</name>
<dbReference type="Proteomes" id="UP000735302">
    <property type="component" value="Unassembled WGS sequence"/>
</dbReference>
<accession>A0AAV3ZG08</accession>
<keyword evidence="2" id="KW-1185">Reference proteome</keyword>
<dbReference type="EMBL" id="BLXT01002362">
    <property type="protein sequence ID" value="GFN93565.1"/>
    <property type="molecule type" value="Genomic_DNA"/>
</dbReference>
<reference evidence="1 2" key="1">
    <citation type="journal article" date="2021" name="Elife">
        <title>Chloroplast acquisition without the gene transfer in kleptoplastic sea slugs, Plakobranchus ocellatus.</title>
        <authorList>
            <person name="Maeda T."/>
            <person name="Takahashi S."/>
            <person name="Yoshida T."/>
            <person name="Shimamura S."/>
            <person name="Takaki Y."/>
            <person name="Nagai Y."/>
            <person name="Toyoda A."/>
            <person name="Suzuki Y."/>
            <person name="Arimoto A."/>
            <person name="Ishii H."/>
            <person name="Satoh N."/>
            <person name="Nishiyama T."/>
            <person name="Hasebe M."/>
            <person name="Maruyama T."/>
            <person name="Minagawa J."/>
            <person name="Obokata J."/>
            <person name="Shigenobu S."/>
        </authorList>
    </citation>
    <scope>NUCLEOTIDE SEQUENCE [LARGE SCALE GENOMIC DNA]</scope>
</reference>
<gene>
    <name evidence="1" type="ORF">PoB_002007100</name>
</gene>
<dbReference type="AlphaFoldDB" id="A0AAV3ZG08"/>
<proteinExistence type="predicted"/>
<organism evidence="1 2">
    <name type="scientific">Plakobranchus ocellatus</name>
    <dbReference type="NCBI Taxonomy" id="259542"/>
    <lineage>
        <taxon>Eukaryota</taxon>
        <taxon>Metazoa</taxon>
        <taxon>Spiralia</taxon>
        <taxon>Lophotrochozoa</taxon>
        <taxon>Mollusca</taxon>
        <taxon>Gastropoda</taxon>
        <taxon>Heterobranchia</taxon>
        <taxon>Euthyneura</taxon>
        <taxon>Panpulmonata</taxon>
        <taxon>Sacoglossa</taxon>
        <taxon>Placobranchoidea</taxon>
        <taxon>Plakobranchidae</taxon>
        <taxon>Plakobranchus</taxon>
    </lineage>
</organism>
<comment type="caution">
    <text evidence="1">The sequence shown here is derived from an EMBL/GenBank/DDBJ whole genome shotgun (WGS) entry which is preliminary data.</text>
</comment>
<protein>
    <submittedName>
        <fullName evidence="1">Uncharacterized protein</fullName>
    </submittedName>
</protein>
<evidence type="ECO:0000313" key="2">
    <source>
        <dbReference type="Proteomes" id="UP000735302"/>
    </source>
</evidence>